<accession>A0ABW4BBX8</accession>
<feature type="region of interest" description="Disordered" evidence="5">
    <location>
        <begin position="451"/>
        <end position="516"/>
    </location>
</feature>
<evidence type="ECO:0000313" key="8">
    <source>
        <dbReference type="EMBL" id="MFD1397984.1"/>
    </source>
</evidence>
<organism evidence="8 9">
    <name type="scientific">Lacticaseibacillus suilingensis</name>
    <dbReference type="NCBI Taxonomy" id="2799577"/>
    <lineage>
        <taxon>Bacteria</taxon>
        <taxon>Bacillati</taxon>
        <taxon>Bacillota</taxon>
        <taxon>Bacilli</taxon>
        <taxon>Lactobacillales</taxon>
        <taxon>Lactobacillaceae</taxon>
        <taxon>Lacticaseibacillus</taxon>
    </lineage>
</organism>
<feature type="compositionally biased region" description="Polar residues" evidence="5">
    <location>
        <begin position="496"/>
        <end position="516"/>
    </location>
</feature>
<dbReference type="PROSITE" id="PS50847">
    <property type="entry name" value="GRAM_POS_ANCHORING"/>
    <property type="match status" value="1"/>
</dbReference>
<dbReference type="Gene3D" id="3.80.10.10">
    <property type="entry name" value="Ribonuclease Inhibitor"/>
    <property type="match status" value="1"/>
</dbReference>
<keyword evidence="6" id="KW-0812">Transmembrane</keyword>
<evidence type="ECO:0000256" key="3">
    <source>
        <dbReference type="ARBA" id="ARBA00022729"/>
    </source>
</evidence>
<feature type="compositionally biased region" description="Gly residues" evidence="5">
    <location>
        <begin position="473"/>
        <end position="495"/>
    </location>
</feature>
<keyword evidence="9" id="KW-1185">Reference proteome</keyword>
<dbReference type="EMBL" id="JBHTOA010000014">
    <property type="protein sequence ID" value="MFD1397984.1"/>
    <property type="molecule type" value="Genomic_DNA"/>
</dbReference>
<dbReference type="SUPFAM" id="SSF52058">
    <property type="entry name" value="L domain-like"/>
    <property type="match status" value="1"/>
</dbReference>
<keyword evidence="1" id="KW-0134">Cell wall</keyword>
<dbReference type="Proteomes" id="UP001597199">
    <property type="component" value="Unassembled WGS sequence"/>
</dbReference>
<evidence type="ECO:0000256" key="1">
    <source>
        <dbReference type="ARBA" id="ARBA00022512"/>
    </source>
</evidence>
<feature type="domain" description="Gram-positive cocci surface proteins LPxTG" evidence="7">
    <location>
        <begin position="513"/>
        <end position="544"/>
    </location>
</feature>
<evidence type="ECO:0000256" key="4">
    <source>
        <dbReference type="ARBA" id="ARBA00023088"/>
    </source>
</evidence>
<reference evidence="9" key="1">
    <citation type="journal article" date="2019" name="Int. J. Syst. Evol. Microbiol.">
        <title>The Global Catalogue of Microorganisms (GCM) 10K type strain sequencing project: providing services to taxonomists for standard genome sequencing and annotation.</title>
        <authorList>
            <consortium name="The Broad Institute Genomics Platform"/>
            <consortium name="The Broad Institute Genome Sequencing Center for Infectious Disease"/>
            <person name="Wu L."/>
            <person name="Ma J."/>
        </authorList>
    </citation>
    <scope>NUCLEOTIDE SEQUENCE [LARGE SCALE GENOMIC DNA]</scope>
    <source>
        <strain evidence="9">CCM 9110</strain>
    </source>
</reference>
<keyword evidence="6" id="KW-1133">Transmembrane helix</keyword>
<evidence type="ECO:0000313" key="9">
    <source>
        <dbReference type="Proteomes" id="UP001597199"/>
    </source>
</evidence>
<dbReference type="Pfam" id="PF00746">
    <property type="entry name" value="Gram_pos_anchor"/>
    <property type="match status" value="1"/>
</dbReference>
<dbReference type="InterPro" id="IPR011889">
    <property type="entry name" value="Liste_lipo_26"/>
</dbReference>
<keyword evidence="2" id="KW-0964">Secreted</keyword>
<evidence type="ECO:0000256" key="6">
    <source>
        <dbReference type="SAM" id="Phobius"/>
    </source>
</evidence>
<dbReference type="InterPro" id="IPR005046">
    <property type="entry name" value="DUF285"/>
</dbReference>
<sequence>MIQGITGGNVYVWKGEDTGNEFSGSYHGGNADVYHRELRTTQGTWGSVPWRFENAVLYLSEGEGVSTEDGVPWFGFGAELQSVVLEGDILAPESISGIFAGFTDVTSYEGLEKLNLSQTTDMSDMFMDNVSLSALDLSAWTTSSVTNINSMFYNCANLSQIGLENWNVGNLDDIGYFLEGTKLESLNLSEWQFSGSNAYRAFASMSELQSIDISNFDTTETDTSSMLVELPNLVEITLGEKSKLLESLDNVPGKIWQGDLTGHQFGLVYNGGYPDTYRLTEGTLAYHLIEFYDGQNGDNIGNGALYGQPGEIVPLSQLTLPAGYELPDGDATIQLSESGGTWTNGELHLNRLVTTTTRTIQIQGLPEGHLKDEVQEIKWHWDWPQDDVDPLKRNLRFYEGVVHMPQGGYDEFTVPEVEGYEADISVVEAKSFDAELSDLPEDETVTVTYTKLDTGDGGNQNPDPSPIQPDPDNGGGSSGSTGTGSTGTGSIGGGQMTNLSSGGSTNTDQNQALPQTGSQVASGLTLLGLGLLGLLGFTRSRKRS</sequence>
<evidence type="ECO:0000256" key="2">
    <source>
        <dbReference type="ARBA" id="ARBA00022525"/>
    </source>
</evidence>
<dbReference type="NCBIfam" id="TIGR01167">
    <property type="entry name" value="LPXTG_anchor"/>
    <property type="match status" value="1"/>
</dbReference>
<proteinExistence type="predicted"/>
<keyword evidence="4" id="KW-0572">Peptidoglycan-anchor</keyword>
<dbReference type="Gene3D" id="2.60.40.4300">
    <property type="match status" value="1"/>
</dbReference>
<name>A0ABW4BBX8_9LACO</name>
<comment type="caution">
    <text evidence="8">The sequence shown here is derived from an EMBL/GenBank/DDBJ whole genome shotgun (WGS) entry which is preliminary data.</text>
</comment>
<evidence type="ECO:0000259" key="7">
    <source>
        <dbReference type="PROSITE" id="PS50847"/>
    </source>
</evidence>
<protein>
    <submittedName>
        <fullName evidence="8">BspA family leucine-rich repeat surface protein</fullName>
    </submittedName>
</protein>
<feature type="transmembrane region" description="Helical" evidence="6">
    <location>
        <begin position="520"/>
        <end position="538"/>
    </location>
</feature>
<keyword evidence="6" id="KW-0472">Membrane</keyword>
<dbReference type="InterPro" id="IPR019931">
    <property type="entry name" value="LPXTG_anchor"/>
</dbReference>
<dbReference type="Pfam" id="PF03382">
    <property type="entry name" value="DUF285"/>
    <property type="match status" value="1"/>
</dbReference>
<keyword evidence="3" id="KW-0732">Signal</keyword>
<dbReference type="RefSeq" id="WP_236000573.1">
    <property type="nucleotide sequence ID" value="NZ_BOLV01000020.1"/>
</dbReference>
<gene>
    <name evidence="8" type="ORF">ACFQ41_01520</name>
</gene>
<dbReference type="InterPro" id="IPR032675">
    <property type="entry name" value="LRR_dom_sf"/>
</dbReference>
<evidence type="ECO:0000256" key="5">
    <source>
        <dbReference type="SAM" id="MobiDB-lite"/>
    </source>
</evidence>
<dbReference type="NCBIfam" id="TIGR02167">
    <property type="entry name" value="Liste_lipo_26"/>
    <property type="match status" value="2"/>
</dbReference>